<organism evidence="8 10">
    <name type="scientific">Tamilnaduibacter salinus</name>
    <dbReference type="NCBI Taxonomy" id="1484056"/>
    <lineage>
        <taxon>Bacteria</taxon>
        <taxon>Pseudomonadati</taxon>
        <taxon>Pseudomonadota</taxon>
        <taxon>Gammaproteobacteria</taxon>
        <taxon>Pseudomonadales</taxon>
        <taxon>Marinobacteraceae</taxon>
        <taxon>Tamilnaduibacter</taxon>
    </lineage>
</organism>
<keyword evidence="2 7" id="KW-0812">Transmembrane</keyword>
<evidence type="ECO:0000256" key="1">
    <source>
        <dbReference type="ARBA" id="ARBA00022475"/>
    </source>
</evidence>
<evidence type="ECO:0000313" key="9">
    <source>
        <dbReference type="EMBL" id="PVY79258.1"/>
    </source>
</evidence>
<comment type="subcellular location">
    <subcellularLocation>
        <location evidence="7">Cell membrane</location>
    </subcellularLocation>
    <subcellularLocation>
        <location evidence="7">Bacterial flagellum basal body</location>
    </subcellularLocation>
</comment>
<dbReference type="GO" id="GO:0009425">
    <property type="term" value="C:bacterial-type flagellum basal body"/>
    <property type="evidence" value="ECO:0007669"/>
    <property type="project" value="UniProtKB-SubCell"/>
</dbReference>
<dbReference type="AlphaFoldDB" id="A0A2A2I6K8"/>
<keyword evidence="8" id="KW-0282">Flagellum</keyword>
<reference evidence="9 11" key="2">
    <citation type="submission" date="2018-04" db="EMBL/GenBank/DDBJ databases">
        <title>Genomic Encyclopedia of Type Strains, Phase IV (KMG-IV): sequencing the most valuable type-strain genomes for metagenomic binning, comparative biology and taxonomic classification.</title>
        <authorList>
            <person name="Goeker M."/>
        </authorList>
    </citation>
    <scope>NUCLEOTIDE SEQUENCE [LARGE SCALE GENOMIC DNA]</scope>
    <source>
        <strain evidence="9 11">DSM 28688</strain>
    </source>
</reference>
<proteinExistence type="inferred from homology"/>
<dbReference type="InterPro" id="IPR022781">
    <property type="entry name" value="Flagellar_biosynth_FliO"/>
</dbReference>
<evidence type="ECO:0000313" key="8">
    <source>
        <dbReference type="EMBL" id="PAV27369.1"/>
    </source>
</evidence>
<dbReference type="GO" id="GO:0005886">
    <property type="term" value="C:plasma membrane"/>
    <property type="evidence" value="ECO:0007669"/>
    <property type="project" value="UniProtKB-SubCell"/>
</dbReference>
<evidence type="ECO:0000313" key="11">
    <source>
        <dbReference type="Proteomes" id="UP000245887"/>
    </source>
</evidence>
<evidence type="ECO:0000313" key="10">
    <source>
        <dbReference type="Proteomes" id="UP000218332"/>
    </source>
</evidence>
<keyword evidence="1 7" id="KW-1003">Cell membrane</keyword>
<keyword evidence="5 7" id="KW-0975">Bacterial flagellum</keyword>
<dbReference type="OrthoDB" id="5741235at2"/>
<dbReference type="GO" id="GO:0044781">
    <property type="term" value="P:bacterial-type flagellum organization"/>
    <property type="evidence" value="ECO:0007669"/>
    <property type="project" value="UniProtKB-UniRule"/>
</dbReference>
<keyword evidence="8" id="KW-0966">Cell projection</keyword>
<evidence type="ECO:0000256" key="2">
    <source>
        <dbReference type="ARBA" id="ARBA00022692"/>
    </source>
</evidence>
<evidence type="ECO:0000256" key="5">
    <source>
        <dbReference type="ARBA" id="ARBA00023143"/>
    </source>
</evidence>
<keyword evidence="8" id="KW-0969">Cilium</keyword>
<evidence type="ECO:0000256" key="3">
    <source>
        <dbReference type="ARBA" id="ARBA00022989"/>
    </source>
</evidence>
<dbReference type="PANTHER" id="PTHR38766">
    <property type="entry name" value="FLAGELLAR PROTEIN FLIO"/>
    <property type="match status" value="1"/>
</dbReference>
<evidence type="ECO:0000256" key="6">
    <source>
        <dbReference type="ARBA" id="ARBA00037937"/>
    </source>
</evidence>
<evidence type="ECO:0000256" key="4">
    <source>
        <dbReference type="ARBA" id="ARBA00023136"/>
    </source>
</evidence>
<dbReference type="Proteomes" id="UP000218332">
    <property type="component" value="Unassembled WGS sequence"/>
</dbReference>
<name>A0A2A2I6K8_9GAMM</name>
<dbReference type="InterPro" id="IPR052205">
    <property type="entry name" value="FliO/MopB"/>
</dbReference>
<dbReference type="EMBL" id="QEKQ01000001">
    <property type="protein sequence ID" value="PVY79258.1"/>
    <property type="molecule type" value="Genomic_DNA"/>
</dbReference>
<accession>A0A2A2I6K8</accession>
<sequence length="156" mass="16578">MGSRLISPWLLLVVGLLAPLVRAQESAGSERASYGPDSLVSLLTLGASLVAVIAVIIGCAWLIRRMNGMTGVNHHAMKVVSVLAVGSRERIALVEVGGTQILVGITPSAIRTLHVFDEPVVESRSMADSDFARRLQSMIGRGWSRSGRGDHDGGEH</sequence>
<feature type="transmembrane region" description="Helical" evidence="7">
    <location>
        <begin position="39"/>
        <end position="63"/>
    </location>
</feature>
<dbReference type="NCBIfam" id="TIGR03500">
    <property type="entry name" value="FliO_TIGR"/>
    <property type="match status" value="1"/>
</dbReference>
<protein>
    <recommendedName>
        <fullName evidence="7">Flagellar protein</fullName>
    </recommendedName>
</protein>
<keyword evidence="4 7" id="KW-0472">Membrane</keyword>
<dbReference type="EMBL" id="NMPM01000006">
    <property type="protein sequence ID" value="PAV27369.1"/>
    <property type="molecule type" value="Genomic_DNA"/>
</dbReference>
<reference evidence="8 10" key="1">
    <citation type="submission" date="2017-07" db="EMBL/GenBank/DDBJ databases">
        <title>Tamlnaduibacter salinus (Mi-7) genome sequencing.</title>
        <authorList>
            <person name="Verma A."/>
            <person name="Krishnamurthi S."/>
        </authorList>
    </citation>
    <scope>NUCLEOTIDE SEQUENCE [LARGE SCALE GENOMIC DNA]</scope>
    <source>
        <strain evidence="8 10">Mi-7</strain>
    </source>
</reference>
<keyword evidence="3 7" id="KW-1133">Transmembrane helix</keyword>
<keyword evidence="10" id="KW-1185">Reference proteome</keyword>
<dbReference type="Proteomes" id="UP000245887">
    <property type="component" value="Unassembled WGS sequence"/>
</dbReference>
<dbReference type="RefSeq" id="WP_095609605.1">
    <property type="nucleotide sequence ID" value="NZ_NMPM01000006.1"/>
</dbReference>
<dbReference type="Pfam" id="PF04347">
    <property type="entry name" value="FliO"/>
    <property type="match status" value="1"/>
</dbReference>
<comment type="similarity">
    <text evidence="6 7">Belongs to the FliO/MopB family.</text>
</comment>
<comment type="caution">
    <text evidence="8">The sequence shown here is derived from an EMBL/GenBank/DDBJ whole genome shotgun (WGS) entry which is preliminary data.</text>
</comment>
<dbReference type="PANTHER" id="PTHR38766:SF1">
    <property type="entry name" value="FLAGELLAR PROTEIN FLIO"/>
    <property type="match status" value="1"/>
</dbReference>
<gene>
    <name evidence="8" type="primary">fliO</name>
    <name evidence="9" type="ORF">C8D92_101471</name>
    <name evidence="8" type="ORF">CF392_00995</name>
</gene>
<evidence type="ECO:0000256" key="7">
    <source>
        <dbReference type="RuleBase" id="RU362064"/>
    </source>
</evidence>